<evidence type="ECO:0000256" key="6">
    <source>
        <dbReference type="PROSITE-ProRule" id="PRU00221"/>
    </source>
</evidence>
<dbReference type="SMART" id="SM00320">
    <property type="entry name" value="WD40"/>
    <property type="match status" value="6"/>
</dbReference>
<comment type="caution">
    <text evidence="8">The sequence shown here is derived from an EMBL/GenBank/DDBJ whole genome shotgun (WGS) entry which is preliminary data.</text>
</comment>
<dbReference type="Proteomes" id="UP001162131">
    <property type="component" value="Unassembled WGS sequence"/>
</dbReference>
<feature type="repeat" description="WD" evidence="6">
    <location>
        <begin position="224"/>
        <end position="266"/>
    </location>
</feature>
<keyword evidence="2 6" id="KW-0853">WD repeat</keyword>
<dbReference type="PANTHER" id="PTHR22850">
    <property type="entry name" value="WD40 REPEAT FAMILY"/>
    <property type="match status" value="1"/>
</dbReference>
<evidence type="ECO:0000259" key="7">
    <source>
        <dbReference type="Pfam" id="PF12265"/>
    </source>
</evidence>
<name>A0AAU9JQY9_9CILI</name>
<dbReference type="InterPro" id="IPR019775">
    <property type="entry name" value="WD40_repeat_CS"/>
</dbReference>
<sequence length="425" mass="48192">MLAREDQDTVEESDEQQINEEYKIWKKNTPFLYDYVVTHVLEWPSLTVDWLPVVDERNNTDYTVHKLVIGTHTSKSEQDQLIIATVKIPTEESIINSRVYQDNTKDVGGVGLLANTENKIELSVKINHDGEVNRVRVMPKSEGILATKSPSGLVYVYDYTKHPKVSDKGPQLILQGHRKEGYGLSWNPENTNLLASGSDDRLVCVWDIIGHAEANSRLNPYRVLSAHTNIVGDVSWNYSNPNILASVGDDRKLILWDLNQENPIEIIDAHSNEINSVDFNKFEENLLATGSKDKTVAIWDIRNMQKKVHSFEFHKDTVFNVRWSPTSGTLLASTGKDRRVLIWDLSKIGAPQTDEEALDGPPELLFIHGGHTSSISDFSWNHYEELMMASVSEDNILQVWEMTRAMFSPNDEDLEGSDPMELCNN</sequence>
<dbReference type="PROSITE" id="PS00678">
    <property type="entry name" value="WD_REPEATS_1"/>
    <property type="match status" value="5"/>
</dbReference>
<keyword evidence="5" id="KW-0539">Nucleus</keyword>
<feature type="domain" description="Histone-binding protein RBBP4-like N-terminal" evidence="7">
    <location>
        <begin position="20"/>
        <end position="90"/>
    </location>
</feature>
<dbReference type="PRINTS" id="PR00320">
    <property type="entry name" value="GPROTEINBRPT"/>
</dbReference>
<organism evidence="8 9">
    <name type="scientific">Blepharisma stoltei</name>
    <dbReference type="NCBI Taxonomy" id="1481888"/>
    <lineage>
        <taxon>Eukaryota</taxon>
        <taxon>Sar</taxon>
        <taxon>Alveolata</taxon>
        <taxon>Ciliophora</taxon>
        <taxon>Postciliodesmatophora</taxon>
        <taxon>Heterotrichea</taxon>
        <taxon>Heterotrichida</taxon>
        <taxon>Blepharismidae</taxon>
        <taxon>Blepharisma</taxon>
    </lineage>
</organism>
<feature type="repeat" description="WD" evidence="6">
    <location>
        <begin position="311"/>
        <end position="346"/>
    </location>
</feature>
<proteinExistence type="predicted"/>
<reference evidence="8" key="1">
    <citation type="submission" date="2021-09" db="EMBL/GenBank/DDBJ databases">
        <authorList>
            <consortium name="AG Swart"/>
            <person name="Singh M."/>
            <person name="Singh A."/>
            <person name="Seah K."/>
            <person name="Emmerich C."/>
        </authorList>
    </citation>
    <scope>NUCLEOTIDE SEQUENCE</scope>
    <source>
        <strain evidence="8">ATCC30299</strain>
    </source>
</reference>
<evidence type="ECO:0000313" key="8">
    <source>
        <dbReference type="EMBL" id="CAG9325882.1"/>
    </source>
</evidence>
<dbReference type="EMBL" id="CAJZBQ010000039">
    <property type="protein sequence ID" value="CAG9325882.1"/>
    <property type="molecule type" value="Genomic_DNA"/>
</dbReference>
<comment type="subcellular location">
    <subcellularLocation>
        <location evidence="1">Nucleus</location>
    </subcellularLocation>
</comment>
<dbReference type="AlphaFoldDB" id="A0AAU9JQY9"/>
<accession>A0AAU9JQY9</accession>
<keyword evidence="4" id="KW-0156">Chromatin regulator</keyword>
<dbReference type="Gene3D" id="2.130.10.10">
    <property type="entry name" value="YVTN repeat-like/Quinoprotein amine dehydrogenase"/>
    <property type="match status" value="1"/>
</dbReference>
<evidence type="ECO:0000256" key="2">
    <source>
        <dbReference type="ARBA" id="ARBA00022574"/>
    </source>
</evidence>
<evidence type="ECO:0000256" key="3">
    <source>
        <dbReference type="ARBA" id="ARBA00022737"/>
    </source>
</evidence>
<dbReference type="Pfam" id="PF12265">
    <property type="entry name" value="CAF1C_H4-bd"/>
    <property type="match status" value="1"/>
</dbReference>
<dbReference type="InterPro" id="IPR022052">
    <property type="entry name" value="Histone-bd_RBBP4-like_N"/>
</dbReference>
<feature type="repeat" description="WD" evidence="6">
    <location>
        <begin position="368"/>
        <end position="402"/>
    </location>
</feature>
<evidence type="ECO:0000256" key="1">
    <source>
        <dbReference type="ARBA" id="ARBA00004123"/>
    </source>
</evidence>
<dbReference type="InterPro" id="IPR020472">
    <property type="entry name" value="WD40_PAC1"/>
</dbReference>
<dbReference type="SUPFAM" id="SSF50978">
    <property type="entry name" value="WD40 repeat-like"/>
    <property type="match status" value="1"/>
</dbReference>
<feature type="repeat" description="WD" evidence="6">
    <location>
        <begin position="267"/>
        <end position="309"/>
    </location>
</feature>
<dbReference type="InterPro" id="IPR036322">
    <property type="entry name" value="WD40_repeat_dom_sf"/>
</dbReference>
<dbReference type="InterPro" id="IPR050459">
    <property type="entry name" value="WD_repeat_RBAP46/RBAP48/MSI1"/>
</dbReference>
<evidence type="ECO:0000313" key="9">
    <source>
        <dbReference type="Proteomes" id="UP001162131"/>
    </source>
</evidence>
<evidence type="ECO:0000256" key="5">
    <source>
        <dbReference type="ARBA" id="ARBA00023242"/>
    </source>
</evidence>
<keyword evidence="3" id="KW-0677">Repeat</keyword>
<feature type="repeat" description="WD" evidence="6">
    <location>
        <begin position="174"/>
        <end position="208"/>
    </location>
</feature>
<keyword evidence="9" id="KW-1185">Reference proteome</keyword>
<gene>
    <name evidence="8" type="ORF">BSTOLATCC_MIC39665</name>
</gene>
<dbReference type="Pfam" id="PF00400">
    <property type="entry name" value="WD40"/>
    <property type="match status" value="5"/>
</dbReference>
<protein>
    <recommendedName>
        <fullName evidence="7">Histone-binding protein RBBP4-like N-terminal domain-containing protein</fullName>
    </recommendedName>
</protein>
<evidence type="ECO:0000256" key="4">
    <source>
        <dbReference type="ARBA" id="ARBA00022853"/>
    </source>
</evidence>
<dbReference type="GO" id="GO:0006325">
    <property type="term" value="P:chromatin organization"/>
    <property type="evidence" value="ECO:0007669"/>
    <property type="project" value="UniProtKB-KW"/>
</dbReference>
<dbReference type="GO" id="GO:0005634">
    <property type="term" value="C:nucleus"/>
    <property type="evidence" value="ECO:0007669"/>
    <property type="project" value="UniProtKB-SubCell"/>
</dbReference>
<dbReference type="InterPro" id="IPR001680">
    <property type="entry name" value="WD40_rpt"/>
</dbReference>
<dbReference type="InterPro" id="IPR015943">
    <property type="entry name" value="WD40/YVTN_repeat-like_dom_sf"/>
</dbReference>
<dbReference type="PROSITE" id="PS50294">
    <property type="entry name" value="WD_REPEATS_REGION"/>
    <property type="match status" value="4"/>
</dbReference>
<dbReference type="PROSITE" id="PS50082">
    <property type="entry name" value="WD_REPEATS_2"/>
    <property type="match status" value="5"/>
</dbReference>